<evidence type="ECO:0000313" key="3">
    <source>
        <dbReference type="Proteomes" id="UP000193355"/>
    </source>
</evidence>
<feature type="coiled-coil region" evidence="1">
    <location>
        <begin position="1"/>
        <end position="84"/>
    </location>
</feature>
<sequence>MNKGQRTVKECEERLEEIQDHLARLADILENKKAEKKNNSIALLEKPDEEPIPTAKIEEADAKMNRLKQKIKNLEVKLKNTGLQEEDVYEELGFILDETQNLIKTAGATLMLLGLGGAITLCSSLLGEIDIDEWLD</sequence>
<dbReference type="EMBL" id="FXBB01000003">
    <property type="protein sequence ID" value="SMG16026.1"/>
    <property type="molecule type" value="Genomic_DNA"/>
</dbReference>
<keyword evidence="3" id="KW-1185">Reference proteome</keyword>
<name>A0A1X7IM94_9BACT</name>
<reference evidence="3" key="1">
    <citation type="submission" date="2017-04" db="EMBL/GenBank/DDBJ databases">
        <authorList>
            <person name="Varghese N."/>
            <person name="Submissions S."/>
        </authorList>
    </citation>
    <scope>NUCLEOTIDE SEQUENCE [LARGE SCALE GENOMIC DNA]</scope>
    <source>
        <strain evidence="3">USBA 82</strain>
    </source>
</reference>
<proteinExistence type="predicted"/>
<gene>
    <name evidence="2" type="ORF">SAMN06275492_10386</name>
</gene>
<dbReference type="Proteomes" id="UP000193355">
    <property type="component" value="Unassembled WGS sequence"/>
</dbReference>
<evidence type="ECO:0000256" key="1">
    <source>
        <dbReference type="SAM" id="Coils"/>
    </source>
</evidence>
<protein>
    <submittedName>
        <fullName evidence="2">Uncharacterized protein</fullName>
    </submittedName>
</protein>
<dbReference type="RefSeq" id="WP_085543799.1">
    <property type="nucleotide sequence ID" value="NZ_FXBB01000003.1"/>
</dbReference>
<evidence type="ECO:0000313" key="2">
    <source>
        <dbReference type="EMBL" id="SMG16026.1"/>
    </source>
</evidence>
<dbReference type="AlphaFoldDB" id="A0A1X7IM94"/>
<accession>A0A1X7IM94</accession>
<keyword evidence="1" id="KW-0175">Coiled coil</keyword>
<organism evidence="2 3">
    <name type="scientific">Dethiosulfovibrio salsuginis</name>
    <dbReference type="NCBI Taxonomy" id="561720"/>
    <lineage>
        <taxon>Bacteria</taxon>
        <taxon>Thermotogati</taxon>
        <taxon>Synergistota</taxon>
        <taxon>Synergistia</taxon>
        <taxon>Synergistales</taxon>
        <taxon>Dethiosulfovibrionaceae</taxon>
        <taxon>Dethiosulfovibrio</taxon>
    </lineage>
</organism>